<keyword evidence="2" id="KW-1185">Reference proteome</keyword>
<evidence type="ECO:0008006" key="3">
    <source>
        <dbReference type="Google" id="ProtNLM"/>
    </source>
</evidence>
<dbReference type="OrthoDB" id="198812at2"/>
<dbReference type="InterPro" id="IPR009394">
    <property type="entry name" value="MmcB-like"/>
</dbReference>
<accession>A0A1D8A2G1</accession>
<gene>
    <name evidence="1" type="ORF">BES08_05775</name>
</gene>
<organism evidence="1 2">
    <name type="scientific">Novosphingobium resinovorum</name>
    <dbReference type="NCBI Taxonomy" id="158500"/>
    <lineage>
        <taxon>Bacteria</taxon>
        <taxon>Pseudomonadati</taxon>
        <taxon>Pseudomonadota</taxon>
        <taxon>Alphaproteobacteria</taxon>
        <taxon>Sphingomonadales</taxon>
        <taxon>Sphingomonadaceae</taxon>
        <taxon>Novosphingobium</taxon>
    </lineage>
</organism>
<dbReference type="RefSeq" id="WP_069707779.1">
    <property type="nucleotide sequence ID" value="NZ_CP017075.1"/>
</dbReference>
<name>A0A1D8A2G1_9SPHN</name>
<evidence type="ECO:0000313" key="2">
    <source>
        <dbReference type="Proteomes" id="UP000094626"/>
    </source>
</evidence>
<evidence type="ECO:0000313" key="1">
    <source>
        <dbReference type="EMBL" id="AOR76323.1"/>
    </source>
</evidence>
<reference evidence="2" key="1">
    <citation type="journal article" date="2017" name="J. Biotechnol.">
        <title>Complete genome sequence of Novosphingobium resinovorum SA1, a versatile xenobiotic-degrading bacterium capable of utilizing sulfanilic acid.</title>
        <authorList>
            <person name="Hegedus B."/>
            <person name="Kos P.B."/>
            <person name="Balint B."/>
            <person name="Maroti G."/>
            <person name="Gan H.M."/>
            <person name="Perei K."/>
            <person name="Rakhely G."/>
        </authorList>
    </citation>
    <scope>NUCLEOTIDE SEQUENCE [LARGE SCALE GENOMIC DNA]</scope>
    <source>
        <strain evidence="2">SA1</strain>
    </source>
</reference>
<dbReference type="AlphaFoldDB" id="A0A1D8A2G1"/>
<dbReference type="KEGG" id="nre:BES08_05775"/>
<dbReference type="Proteomes" id="UP000094626">
    <property type="component" value="Chromosome"/>
</dbReference>
<protein>
    <recommendedName>
        <fullName evidence="3">MmcB family DNA repair protein</fullName>
    </recommendedName>
</protein>
<dbReference type="Pfam" id="PF06319">
    <property type="entry name" value="MmcB-like"/>
    <property type="match status" value="1"/>
</dbReference>
<proteinExistence type="predicted"/>
<dbReference type="EMBL" id="CP017075">
    <property type="protein sequence ID" value="AOR76323.1"/>
    <property type="molecule type" value="Genomic_DNA"/>
</dbReference>
<sequence length="275" mass="30628">MATALAPWGHDALAADLARKLRNDGKCWTWLNATIGAWSGPRPDIMAFPRYRYDCPQILAYEIKVSRSDLLSDLNSGKWRKYQEHCQSVTFAMPHGIAKADEIPAECGVMFRTGRGWRTERRATNIGSACSIQAMAKLLTCHPSQEPRPELPKYEQDGLARHARDRFTRARGNEIGYALARLAADMAEGIDPAKHAREKAEKILVDAHAEAEELRKQLVPLLSALGLPEKADSWTVRERVRRAIAELAADEHVSRARNALAEVTLAVERAQAVLS</sequence>